<organism evidence="3 4">
    <name type="scientific">Candidatus Raymondbacteria bacterium RIFOXYD12_FULL_49_13</name>
    <dbReference type="NCBI Taxonomy" id="1817890"/>
    <lineage>
        <taxon>Bacteria</taxon>
        <taxon>Raymondiibacteriota</taxon>
    </lineage>
</organism>
<keyword evidence="2" id="KW-0808">Transferase</keyword>
<dbReference type="Gene3D" id="3.40.50.2000">
    <property type="entry name" value="Glycogen Phosphorylase B"/>
    <property type="match status" value="2"/>
</dbReference>
<dbReference type="EMBL" id="MFYX01000080">
    <property type="protein sequence ID" value="OGK03880.1"/>
    <property type="molecule type" value="Genomic_DNA"/>
</dbReference>
<dbReference type="PANTHER" id="PTHR30160:SF7">
    <property type="entry name" value="ADP-HEPTOSE--LPS HEPTOSYLTRANSFERASE 2"/>
    <property type="match status" value="1"/>
</dbReference>
<evidence type="ECO:0008006" key="5">
    <source>
        <dbReference type="Google" id="ProtNLM"/>
    </source>
</evidence>
<dbReference type="PANTHER" id="PTHR30160">
    <property type="entry name" value="TETRAACYLDISACCHARIDE 4'-KINASE-RELATED"/>
    <property type="match status" value="1"/>
</dbReference>
<dbReference type="InterPro" id="IPR002201">
    <property type="entry name" value="Glyco_trans_9"/>
</dbReference>
<dbReference type="GO" id="GO:0008713">
    <property type="term" value="F:ADP-heptose-lipopolysaccharide heptosyltransferase activity"/>
    <property type="evidence" value="ECO:0007669"/>
    <property type="project" value="TreeGrafter"/>
</dbReference>
<accession>A0A1F7FB21</accession>
<evidence type="ECO:0000313" key="4">
    <source>
        <dbReference type="Proteomes" id="UP000179243"/>
    </source>
</evidence>
<keyword evidence="1" id="KW-0328">Glycosyltransferase</keyword>
<dbReference type="SUPFAM" id="SSF53756">
    <property type="entry name" value="UDP-Glycosyltransferase/glycogen phosphorylase"/>
    <property type="match status" value="1"/>
</dbReference>
<sequence length="611" mass="66184">MPDILVMLPNNPGDVLMATPALRGLKEQGNTVHFLVDRECVDMVSGNPRIASLHVFERQELKQALQHNRAAGMRDLEKFAGKLTGRSYDMVVNLFQGASTAIMASLVKTQQFMGAQRNAAGKKTLSGALTALLYSIPYARAYAPAHVSDLFCLLAGVAPDGKPVELFIPEAVKKAVQSRLEACGISQGTYAAIHACSAHRKKEWDHGEIAALVALLEANNIPVVLTGSEHERERVAKIISMAGSRKSLNCAGEFNLIESAAVISHARCLVTGDTVAMHMAAATGTKIIAIFAPTSPLETGPYCSGATVFRAQCWCHGHYSGECSMNERCTAGITARDVLDEILGRPYTPRKGVTRYESRFDAHGFIDYQDQGKSGYTPVARSLVQEMDTLSVTQLEKETLEAFQKLLRQSIDCLSRLQAKGKKGSESADLVKKNAAAEKQMGRLPGIGAYLTAFLRFRNNSIESDHVLALTQSMIKNSEEMLNSVDKILDACCQLSTPSLDQGEIKSKYILLLGQGVSALPGSLEEMAAALDRDSAFVACSGKILDDNDLVVSAGDGSGHGLKRYNEHVIQYREIEDGCRDFTLVRKEALNASNDFSGRVLYCPDAEAVVC</sequence>
<name>A0A1F7FB21_UNCRA</name>
<comment type="caution">
    <text evidence="3">The sequence shown here is derived from an EMBL/GenBank/DDBJ whole genome shotgun (WGS) entry which is preliminary data.</text>
</comment>
<evidence type="ECO:0000256" key="2">
    <source>
        <dbReference type="ARBA" id="ARBA00022679"/>
    </source>
</evidence>
<dbReference type="Pfam" id="PF01075">
    <property type="entry name" value="Glyco_transf_9"/>
    <property type="match status" value="1"/>
</dbReference>
<evidence type="ECO:0000256" key="1">
    <source>
        <dbReference type="ARBA" id="ARBA00022676"/>
    </source>
</evidence>
<dbReference type="CDD" id="cd03789">
    <property type="entry name" value="GT9_LPS_heptosyltransferase"/>
    <property type="match status" value="1"/>
</dbReference>
<evidence type="ECO:0000313" key="3">
    <source>
        <dbReference type="EMBL" id="OGK03880.1"/>
    </source>
</evidence>
<dbReference type="GO" id="GO:0005829">
    <property type="term" value="C:cytosol"/>
    <property type="evidence" value="ECO:0007669"/>
    <property type="project" value="TreeGrafter"/>
</dbReference>
<reference evidence="3 4" key="1">
    <citation type="journal article" date="2016" name="Nat. Commun.">
        <title>Thousands of microbial genomes shed light on interconnected biogeochemical processes in an aquifer system.</title>
        <authorList>
            <person name="Anantharaman K."/>
            <person name="Brown C.T."/>
            <person name="Hug L.A."/>
            <person name="Sharon I."/>
            <person name="Castelle C.J."/>
            <person name="Probst A.J."/>
            <person name="Thomas B.C."/>
            <person name="Singh A."/>
            <person name="Wilkins M.J."/>
            <person name="Karaoz U."/>
            <person name="Brodie E.L."/>
            <person name="Williams K.H."/>
            <person name="Hubbard S.S."/>
            <person name="Banfield J.F."/>
        </authorList>
    </citation>
    <scope>NUCLEOTIDE SEQUENCE [LARGE SCALE GENOMIC DNA]</scope>
</reference>
<dbReference type="AlphaFoldDB" id="A0A1F7FB21"/>
<proteinExistence type="predicted"/>
<dbReference type="Proteomes" id="UP000179243">
    <property type="component" value="Unassembled WGS sequence"/>
</dbReference>
<gene>
    <name evidence="3" type="ORF">A2519_00560</name>
</gene>
<dbReference type="InterPro" id="IPR051199">
    <property type="entry name" value="LPS_LOS_Heptosyltrfase"/>
</dbReference>
<dbReference type="GO" id="GO:0009244">
    <property type="term" value="P:lipopolysaccharide core region biosynthetic process"/>
    <property type="evidence" value="ECO:0007669"/>
    <property type="project" value="TreeGrafter"/>
</dbReference>
<protein>
    <recommendedName>
        <fullName evidence="5">Lipopolysaccharide heptosyltransferase II</fullName>
    </recommendedName>
</protein>